<organism evidence="1 2">
    <name type="scientific">Fusarium pseudocircinatum</name>
    <dbReference type="NCBI Taxonomy" id="56676"/>
    <lineage>
        <taxon>Eukaryota</taxon>
        <taxon>Fungi</taxon>
        <taxon>Dikarya</taxon>
        <taxon>Ascomycota</taxon>
        <taxon>Pezizomycotina</taxon>
        <taxon>Sordariomycetes</taxon>
        <taxon>Hypocreomycetidae</taxon>
        <taxon>Hypocreales</taxon>
        <taxon>Nectriaceae</taxon>
        <taxon>Fusarium</taxon>
        <taxon>Fusarium fujikuroi species complex</taxon>
    </lineage>
</organism>
<reference evidence="1 2" key="1">
    <citation type="submission" date="2020-05" db="EMBL/GenBank/DDBJ databases">
        <title>Identification and distribution of gene clusters putatively required for synthesis of sphingolipid metabolism inhibitors in phylogenetically diverse species of the filamentous fungus Fusarium.</title>
        <authorList>
            <person name="Kim H.-S."/>
            <person name="Busman M."/>
            <person name="Brown D.W."/>
            <person name="Divon H."/>
            <person name="Uhlig S."/>
            <person name="Proctor R.H."/>
        </authorList>
    </citation>
    <scope>NUCLEOTIDE SEQUENCE [LARGE SCALE GENOMIC DNA]</scope>
    <source>
        <strain evidence="1 2">NRRL 36939</strain>
    </source>
</reference>
<dbReference type="Proteomes" id="UP000546213">
    <property type="component" value="Unassembled WGS sequence"/>
</dbReference>
<keyword evidence="2" id="KW-1185">Reference proteome</keyword>
<proteinExistence type="predicted"/>
<evidence type="ECO:0000313" key="2">
    <source>
        <dbReference type="Proteomes" id="UP000546213"/>
    </source>
</evidence>
<sequence length="142" mass="16368">MNPTSNQPPSAAGVHPFDTFPRRAHLRAYLEYHRVWDEATWVELTTAAEELVCKALADKGYRSVSLVFFDHSVDQLVWEEYNTRFKVEGRYEDCWPWVLKPDPKNMAGGICHFYKHWREGMGLLVDGPSTLTPTIDKPDASR</sequence>
<gene>
    <name evidence="1" type="ORF">FPCIR_12931</name>
</gene>
<evidence type="ECO:0000313" key="1">
    <source>
        <dbReference type="EMBL" id="KAF5575880.1"/>
    </source>
</evidence>
<dbReference type="AlphaFoldDB" id="A0A8H5KKD5"/>
<dbReference type="OrthoDB" id="5093598at2759"/>
<name>A0A8H5KKD5_9HYPO</name>
<dbReference type="EMBL" id="JAAOAS010000453">
    <property type="protein sequence ID" value="KAF5575880.1"/>
    <property type="molecule type" value="Genomic_DNA"/>
</dbReference>
<protein>
    <submittedName>
        <fullName evidence="1">Uncharacterized protein</fullName>
    </submittedName>
</protein>
<comment type="caution">
    <text evidence="1">The sequence shown here is derived from an EMBL/GenBank/DDBJ whole genome shotgun (WGS) entry which is preliminary data.</text>
</comment>
<accession>A0A8H5KKD5</accession>